<protein>
    <recommendedName>
        <fullName evidence="1">Restriction endonuclease type IV Mrr domain-containing protein</fullName>
    </recommendedName>
</protein>
<dbReference type="EMBL" id="JABBYB010000009">
    <property type="protein sequence ID" value="NMP03965.1"/>
    <property type="molecule type" value="Genomic_DNA"/>
</dbReference>
<dbReference type="Pfam" id="PF04471">
    <property type="entry name" value="Mrr_cat"/>
    <property type="match status" value="1"/>
</dbReference>
<dbReference type="InterPro" id="IPR007560">
    <property type="entry name" value="Restrct_endonuc_IV_Mrr"/>
</dbReference>
<proteinExistence type="predicted"/>
<evidence type="ECO:0000259" key="1">
    <source>
        <dbReference type="Pfam" id="PF04471"/>
    </source>
</evidence>
<comment type="caution">
    <text evidence="2">The sequence shown here is derived from an EMBL/GenBank/DDBJ whole genome shotgun (WGS) entry which is preliminary data.</text>
</comment>
<dbReference type="GO" id="GO:0004519">
    <property type="term" value="F:endonuclease activity"/>
    <property type="evidence" value="ECO:0007669"/>
    <property type="project" value="InterPro"/>
</dbReference>
<evidence type="ECO:0000313" key="2">
    <source>
        <dbReference type="EMBL" id="NMP03965.1"/>
    </source>
</evidence>
<sequence length="335" mass="37905">MKNIGLRDWLEPPEPRGLHWFQKRGRVFEEILNSMLSKEEMEARTSMRPSGEEIDGSFAIGDNFYLLEAKWHASPIPASALYSFKGKVDGKLIGTIGVFFSMSDYSTDAVDALLNGKELNLILFGHNDLLLIEDGKITFREAMRVKQRYAASYGQPFYPLETYFSETKLANLDIKTQIHRQKWIILVEGEDDVRTIQVLLGRFDIIAQFNVVPAGGQLAVAQLAEHLINNDKTNVAAIITPISDPDIQQEQIKRINEIGAELIVLKQDIELWLDNYVSVEYHNAAFFLSDRNGKMARRYARNADLEKLITENPSFSELMLKLGAKPKSTGSSSDF</sequence>
<dbReference type="RefSeq" id="WP_169044812.1">
    <property type="nucleotide sequence ID" value="NZ_JABBYB010000009.1"/>
</dbReference>
<name>A0AAP7CMT3_9GAMM</name>
<dbReference type="AlphaFoldDB" id="A0AAP7CMT3"/>
<reference evidence="2 3" key="1">
    <citation type="submission" date="2020-04" db="EMBL/GenBank/DDBJ databases">
        <title>Genome sequencing and assembly of Pseudoalteromonas arctica.</title>
        <authorList>
            <person name="Cook G.M."/>
        </authorList>
    </citation>
    <scope>NUCLEOTIDE SEQUENCE [LARGE SCALE GENOMIC DNA]</scope>
    <source>
        <strain evidence="2 3">NEC-BIFX-2020_001</strain>
    </source>
</reference>
<evidence type="ECO:0000313" key="3">
    <source>
        <dbReference type="Proteomes" id="UP000549590"/>
    </source>
</evidence>
<gene>
    <name evidence="2" type="ORF">HHE94_14770</name>
</gene>
<feature type="domain" description="Restriction endonuclease type IV Mrr" evidence="1">
    <location>
        <begin position="25"/>
        <end position="122"/>
    </location>
</feature>
<dbReference type="GO" id="GO:0003677">
    <property type="term" value="F:DNA binding"/>
    <property type="evidence" value="ECO:0007669"/>
    <property type="project" value="InterPro"/>
</dbReference>
<dbReference type="InterPro" id="IPR011335">
    <property type="entry name" value="Restrct_endonuc-II-like"/>
</dbReference>
<organism evidence="2 3">
    <name type="scientific">Pseudoalteromonas arctica</name>
    <dbReference type="NCBI Taxonomy" id="394751"/>
    <lineage>
        <taxon>Bacteria</taxon>
        <taxon>Pseudomonadati</taxon>
        <taxon>Pseudomonadota</taxon>
        <taxon>Gammaproteobacteria</taxon>
        <taxon>Alteromonadales</taxon>
        <taxon>Pseudoalteromonadaceae</taxon>
        <taxon>Pseudoalteromonas</taxon>
    </lineage>
</organism>
<dbReference type="GO" id="GO:0009307">
    <property type="term" value="P:DNA restriction-modification system"/>
    <property type="evidence" value="ECO:0007669"/>
    <property type="project" value="InterPro"/>
</dbReference>
<dbReference type="SUPFAM" id="SSF52980">
    <property type="entry name" value="Restriction endonuclease-like"/>
    <property type="match status" value="1"/>
</dbReference>
<dbReference type="Proteomes" id="UP000549590">
    <property type="component" value="Unassembled WGS sequence"/>
</dbReference>
<accession>A0AAP7CMT3</accession>